<evidence type="ECO:0000256" key="1">
    <source>
        <dbReference type="SAM" id="Phobius"/>
    </source>
</evidence>
<evidence type="ECO:0000313" key="3">
    <source>
        <dbReference type="EMBL" id="MCC2188524.1"/>
    </source>
</evidence>
<dbReference type="Gene3D" id="1.10.10.2520">
    <property type="entry name" value="Cell wall hydrolase SleB, domain 1"/>
    <property type="match status" value="1"/>
</dbReference>
<feature type="transmembrane region" description="Helical" evidence="1">
    <location>
        <begin position="33"/>
        <end position="54"/>
    </location>
</feature>
<dbReference type="Pfam" id="PF07486">
    <property type="entry name" value="Hydrolase_2"/>
    <property type="match status" value="1"/>
</dbReference>
<reference evidence="3 4" key="1">
    <citation type="submission" date="2021-10" db="EMBL/GenBank/DDBJ databases">
        <title>Anaerobic single-cell dispensing facilitates the cultivation of human gut bacteria.</title>
        <authorList>
            <person name="Afrizal A."/>
        </authorList>
    </citation>
    <scope>NUCLEOTIDE SEQUENCE [LARGE SCALE GENOMIC DNA]</scope>
    <source>
        <strain evidence="3 4">CLA-AA-H277</strain>
    </source>
</reference>
<gene>
    <name evidence="3" type="ORF">LKD71_01575</name>
</gene>
<organism evidence="3 4">
    <name type="scientific">Fusicatenibacter faecihominis</name>
    <dbReference type="NCBI Taxonomy" id="2881276"/>
    <lineage>
        <taxon>Bacteria</taxon>
        <taxon>Bacillati</taxon>
        <taxon>Bacillota</taxon>
        <taxon>Clostridia</taxon>
        <taxon>Lachnospirales</taxon>
        <taxon>Lachnospiraceae</taxon>
        <taxon>Fusicatenibacter</taxon>
    </lineage>
</organism>
<dbReference type="RefSeq" id="WP_178046824.1">
    <property type="nucleotide sequence ID" value="NZ_JAJEPR010000002.1"/>
</dbReference>
<evidence type="ECO:0000259" key="2">
    <source>
        <dbReference type="Pfam" id="PF07486"/>
    </source>
</evidence>
<keyword evidence="4" id="KW-1185">Reference proteome</keyword>
<protein>
    <submittedName>
        <fullName evidence="3">Cell wall hydrolase</fullName>
    </submittedName>
</protein>
<dbReference type="AlphaFoldDB" id="A0AAE3DQF5"/>
<name>A0AAE3DQF5_9FIRM</name>
<dbReference type="GO" id="GO:0016787">
    <property type="term" value="F:hydrolase activity"/>
    <property type="evidence" value="ECO:0007669"/>
    <property type="project" value="UniProtKB-KW"/>
</dbReference>
<keyword evidence="1" id="KW-0812">Transmembrane</keyword>
<accession>A0AAE3DQF5</accession>
<keyword evidence="3" id="KW-0378">Hydrolase</keyword>
<dbReference type="Proteomes" id="UP001197875">
    <property type="component" value="Unassembled WGS sequence"/>
</dbReference>
<dbReference type="EMBL" id="JAJEPR010000002">
    <property type="protein sequence ID" value="MCC2188524.1"/>
    <property type="molecule type" value="Genomic_DNA"/>
</dbReference>
<keyword evidence="1" id="KW-0472">Membrane</keyword>
<sequence>MMSWICALLQELACLFTRTLVRAVRMTKRRYRECAVIVSFGVVLAVMVFCAGNFSGGGKNRVYAVQSSVQEEEAGADSSEEVKAGLMGIVDSVGCMETYAREISSVSVQNGYENTLVGTSRVEKGALNRQKMAEELKKVSGVGYYGLMEIRNNQMPKQDYDALLRIVEAEATGGDLKSKVLIANVVLNRVNDERFPDSIYDVVFQYAGGSAQFSPVEDGRIYSVEITEDTIQAVDQALEGEDYSQGALFFMARQSSDSSSVEWFDSELKPLFSYGGHEYFTF</sequence>
<dbReference type="InterPro" id="IPR042047">
    <property type="entry name" value="SleB_dom1"/>
</dbReference>
<proteinExistence type="predicted"/>
<keyword evidence="1" id="KW-1133">Transmembrane helix</keyword>
<feature type="domain" description="Cell wall hydrolase SleB" evidence="2">
    <location>
        <begin position="177"/>
        <end position="279"/>
    </location>
</feature>
<evidence type="ECO:0000313" key="4">
    <source>
        <dbReference type="Proteomes" id="UP001197875"/>
    </source>
</evidence>
<comment type="caution">
    <text evidence="3">The sequence shown here is derived from an EMBL/GenBank/DDBJ whole genome shotgun (WGS) entry which is preliminary data.</text>
</comment>
<dbReference type="InterPro" id="IPR011105">
    <property type="entry name" value="Cell_wall_hydrolase_SleB"/>
</dbReference>